<comment type="caution">
    <text evidence="3">The sequence shown here is derived from an EMBL/GenBank/DDBJ whole genome shotgun (WGS) entry which is preliminary data.</text>
</comment>
<proteinExistence type="predicted"/>
<dbReference type="Proteomes" id="UP000183567">
    <property type="component" value="Unassembled WGS sequence"/>
</dbReference>
<reference evidence="3 4" key="1">
    <citation type="submission" date="2016-03" db="EMBL/GenBank/DDBJ databases">
        <title>Comparative genomics of the ectomycorrhizal sister species Rhizopogon vinicolor and Rhizopogon vesiculosus (Basidiomycota: Boletales) reveals a divergence of the mating type B locus.</title>
        <authorList>
            <person name="Mujic A.B."/>
            <person name="Kuo A."/>
            <person name="Tritt A."/>
            <person name="Lipzen A."/>
            <person name="Chen C."/>
            <person name="Johnson J."/>
            <person name="Sharma A."/>
            <person name="Barry K."/>
            <person name="Grigoriev I.V."/>
            <person name="Spatafora J.W."/>
        </authorList>
    </citation>
    <scope>NUCLEOTIDE SEQUENCE [LARGE SCALE GENOMIC DNA]</scope>
    <source>
        <strain evidence="3 4">AM-OR11-056</strain>
    </source>
</reference>
<sequence>MQPGSIFLAVSDPPREHAVIRNLNDKQAQLQKQLDNVIREGDAHHESDSVHLQFLANGEIDLLGNKVTELERDLELERRKVHELQDASREREKEYQKLKAQYDKAKRKSLLAPGTAPPGQGVGSVNLFDRPPQDDHNKGRAGVDIGAVIGGMDANGIQRTPLVNRTMAGPFGPHQSAPWSQTPRPQQRADVQRRPFALNNNDRSYRTNSISERSNSANEVENMLLPQHRSKVPPPSGVGSGWGATSSSARPRLQQQHRELTGSV</sequence>
<dbReference type="STRING" id="180088.A0A1J8QUH4"/>
<feature type="coiled-coil region" evidence="1">
    <location>
        <begin position="20"/>
        <end position="108"/>
    </location>
</feature>
<keyword evidence="4" id="KW-1185">Reference proteome</keyword>
<protein>
    <submittedName>
        <fullName evidence="3">Uncharacterized protein</fullName>
    </submittedName>
</protein>
<dbReference type="EMBL" id="LVVM01003199">
    <property type="protein sequence ID" value="OJA15316.1"/>
    <property type="molecule type" value="Genomic_DNA"/>
</dbReference>
<gene>
    <name evidence="3" type="ORF">AZE42_00918</name>
</gene>
<dbReference type="AlphaFoldDB" id="A0A1J8QUH4"/>
<evidence type="ECO:0000256" key="1">
    <source>
        <dbReference type="SAM" id="Coils"/>
    </source>
</evidence>
<name>A0A1J8QUH4_9AGAM</name>
<evidence type="ECO:0000256" key="2">
    <source>
        <dbReference type="SAM" id="MobiDB-lite"/>
    </source>
</evidence>
<accession>A0A1J8QUH4</accession>
<keyword evidence="1" id="KW-0175">Coiled coil</keyword>
<organism evidence="3 4">
    <name type="scientific">Rhizopogon vesiculosus</name>
    <dbReference type="NCBI Taxonomy" id="180088"/>
    <lineage>
        <taxon>Eukaryota</taxon>
        <taxon>Fungi</taxon>
        <taxon>Dikarya</taxon>
        <taxon>Basidiomycota</taxon>
        <taxon>Agaricomycotina</taxon>
        <taxon>Agaricomycetes</taxon>
        <taxon>Agaricomycetidae</taxon>
        <taxon>Boletales</taxon>
        <taxon>Suillineae</taxon>
        <taxon>Rhizopogonaceae</taxon>
        <taxon>Rhizopogon</taxon>
    </lineage>
</organism>
<feature type="region of interest" description="Disordered" evidence="2">
    <location>
        <begin position="110"/>
        <end position="140"/>
    </location>
</feature>
<dbReference type="OrthoDB" id="441210at2759"/>
<feature type="region of interest" description="Disordered" evidence="2">
    <location>
        <begin position="169"/>
        <end position="264"/>
    </location>
</feature>
<evidence type="ECO:0000313" key="3">
    <source>
        <dbReference type="EMBL" id="OJA15316.1"/>
    </source>
</evidence>
<feature type="compositionally biased region" description="Polar residues" evidence="2">
    <location>
        <begin position="198"/>
        <end position="219"/>
    </location>
</feature>
<evidence type="ECO:0000313" key="4">
    <source>
        <dbReference type="Proteomes" id="UP000183567"/>
    </source>
</evidence>